<protein>
    <submittedName>
        <fullName evidence="1">Unannotated protein</fullName>
    </submittedName>
</protein>
<dbReference type="InterPro" id="IPR029044">
    <property type="entry name" value="Nucleotide-diphossugar_trans"/>
</dbReference>
<sequence>MIAFGTAIGDPRAYRRHAEPGIAAVAEPQSPVITFMDAGGPGRTLNLILDEARRIADLEALVLVEDHTEITDPAFCARVRELVADPQLAIAGCIGGSNFRGIAWWTGTVRGTPVRQRHHDAGGGERLAFDWGPPPGPPGEVEAVDGLLLVLSPWAVEHLRFDESLPSRYGVAIDLCRRARAAGRTVFAARLDVLTHRPLEPLQPEDQPEWVQAHIAAADRREDAGDPDSAAWKERARHAEARREASRLHYYSTDLRYDAQRLRMLRRVQWLPLGRLHSLARRARDAARDL</sequence>
<name>A0A6J7IHG2_9ZZZZ</name>
<evidence type="ECO:0000313" key="1">
    <source>
        <dbReference type="EMBL" id="CAB4930026.1"/>
    </source>
</evidence>
<organism evidence="1">
    <name type="scientific">freshwater metagenome</name>
    <dbReference type="NCBI Taxonomy" id="449393"/>
    <lineage>
        <taxon>unclassified sequences</taxon>
        <taxon>metagenomes</taxon>
        <taxon>ecological metagenomes</taxon>
    </lineage>
</organism>
<reference evidence="1" key="1">
    <citation type="submission" date="2020-05" db="EMBL/GenBank/DDBJ databases">
        <authorList>
            <person name="Chiriac C."/>
            <person name="Salcher M."/>
            <person name="Ghai R."/>
            <person name="Kavagutti S V."/>
        </authorList>
    </citation>
    <scope>NUCLEOTIDE SEQUENCE</scope>
</reference>
<proteinExistence type="predicted"/>
<dbReference type="SUPFAM" id="SSF53448">
    <property type="entry name" value="Nucleotide-diphospho-sugar transferases"/>
    <property type="match status" value="1"/>
</dbReference>
<accession>A0A6J7IHG2</accession>
<dbReference type="EMBL" id="CAFBMX010000005">
    <property type="protein sequence ID" value="CAB4930026.1"/>
    <property type="molecule type" value="Genomic_DNA"/>
</dbReference>
<dbReference type="AlphaFoldDB" id="A0A6J7IHG2"/>
<gene>
    <name evidence="1" type="ORF">UFOPK3674_01086</name>
</gene>
<dbReference type="Gene3D" id="3.90.550.10">
    <property type="entry name" value="Spore Coat Polysaccharide Biosynthesis Protein SpsA, Chain A"/>
    <property type="match status" value="1"/>
</dbReference>